<gene>
    <name evidence="2" type="ORF">MKW94_019464</name>
</gene>
<proteinExistence type="predicted"/>
<keyword evidence="1" id="KW-0732">Signal</keyword>
<name>A0AA41SDE1_PAPNU</name>
<keyword evidence="3" id="KW-1185">Reference proteome</keyword>
<feature type="signal peptide" evidence="1">
    <location>
        <begin position="1"/>
        <end position="34"/>
    </location>
</feature>
<sequence length="104" mass="10624">MSNNALICSPFFFGSLFLVLIAFISEGGGGGVRGQYPCPGTGISFGAKTIYGSACYSECGGYCASLALPLGMPAPKLGVKSGTCYQIYSGPGTNPPMLCWCCVA</sequence>
<accession>A0AA41SDE1</accession>
<protein>
    <submittedName>
        <fullName evidence="2">Uncharacterized protein</fullName>
    </submittedName>
</protein>
<feature type="chain" id="PRO_5041211725" evidence="1">
    <location>
        <begin position="35"/>
        <end position="104"/>
    </location>
</feature>
<evidence type="ECO:0000313" key="3">
    <source>
        <dbReference type="Proteomes" id="UP001177140"/>
    </source>
</evidence>
<organism evidence="2 3">
    <name type="scientific">Papaver nudicaule</name>
    <name type="common">Iceland poppy</name>
    <dbReference type="NCBI Taxonomy" id="74823"/>
    <lineage>
        <taxon>Eukaryota</taxon>
        <taxon>Viridiplantae</taxon>
        <taxon>Streptophyta</taxon>
        <taxon>Embryophyta</taxon>
        <taxon>Tracheophyta</taxon>
        <taxon>Spermatophyta</taxon>
        <taxon>Magnoliopsida</taxon>
        <taxon>Ranunculales</taxon>
        <taxon>Papaveraceae</taxon>
        <taxon>Papaveroideae</taxon>
        <taxon>Papaver</taxon>
    </lineage>
</organism>
<dbReference type="Proteomes" id="UP001177140">
    <property type="component" value="Unassembled WGS sequence"/>
</dbReference>
<comment type="caution">
    <text evidence="2">The sequence shown here is derived from an EMBL/GenBank/DDBJ whole genome shotgun (WGS) entry which is preliminary data.</text>
</comment>
<evidence type="ECO:0000256" key="1">
    <source>
        <dbReference type="SAM" id="SignalP"/>
    </source>
</evidence>
<dbReference type="EMBL" id="JAJJMA010111311">
    <property type="protein sequence ID" value="MCL7031348.1"/>
    <property type="molecule type" value="Genomic_DNA"/>
</dbReference>
<reference evidence="2" key="1">
    <citation type="submission" date="2022-03" db="EMBL/GenBank/DDBJ databases">
        <title>A functionally conserved STORR gene fusion in Papaver species that diverged 16.8 million years ago.</title>
        <authorList>
            <person name="Catania T."/>
        </authorList>
    </citation>
    <scope>NUCLEOTIDE SEQUENCE</scope>
    <source>
        <strain evidence="2">S-191538</strain>
    </source>
</reference>
<evidence type="ECO:0000313" key="2">
    <source>
        <dbReference type="EMBL" id="MCL7031348.1"/>
    </source>
</evidence>
<dbReference type="AlphaFoldDB" id="A0AA41SDE1"/>